<reference evidence="6" key="1">
    <citation type="submission" date="2021-06" db="EMBL/GenBank/DDBJ databases">
        <authorList>
            <person name="Kallberg Y."/>
            <person name="Tangrot J."/>
            <person name="Rosling A."/>
        </authorList>
    </citation>
    <scope>NUCLEOTIDE SEQUENCE</scope>
    <source>
        <strain evidence="6">FL966</strain>
    </source>
</reference>
<evidence type="ECO:0000256" key="2">
    <source>
        <dbReference type="ARBA" id="ARBA00022723"/>
    </source>
</evidence>
<dbReference type="AlphaFoldDB" id="A0A9N9PM15"/>
<evidence type="ECO:0000256" key="4">
    <source>
        <dbReference type="ARBA" id="ARBA00022833"/>
    </source>
</evidence>
<name>A0A9N9PM15_9GLOM</name>
<sequence>KKKLTSKNQQSQQSRQTTITEIIRSNTLHKGNRRKELNQAVVEWILLDNEPLSAPRKKGFRHMMAKVDPKFRPPSDRVIKNEISLSYLKNITILQQKIDLSCETATITTDLWTS</sequence>
<dbReference type="Proteomes" id="UP000789759">
    <property type="component" value="Unassembled WGS sequence"/>
</dbReference>
<dbReference type="PANTHER" id="PTHR46481">
    <property type="entry name" value="ZINC FINGER BED DOMAIN-CONTAINING PROTEIN 4"/>
    <property type="match status" value="1"/>
</dbReference>
<dbReference type="EMBL" id="CAJVQA010083741">
    <property type="protein sequence ID" value="CAG8838286.1"/>
    <property type="molecule type" value="Genomic_DNA"/>
</dbReference>
<proteinExistence type="predicted"/>
<evidence type="ECO:0000256" key="1">
    <source>
        <dbReference type="ARBA" id="ARBA00004123"/>
    </source>
</evidence>
<accession>A0A9N9PM15</accession>
<feature type="non-terminal residue" evidence="6">
    <location>
        <position position="1"/>
    </location>
</feature>
<evidence type="ECO:0000256" key="3">
    <source>
        <dbReference type="ARBA" id="ARBA00022771"/>
    </source>
</evidence>
<keyword evidence="5" id="KW-0539">Nucleus</keyword>
<dbReference type="SUPFAM" id="SSF140996">
    <property type="entry name" value="Hermes dimerisation domain"/>
    <property type="match status" value="1"/>
</dbReference>
<keyword evidence="2" id="KW-0479">Metal-binding</keyword>
<keyword evidence="3" id="KW-0863">Zinc-finger</keyword>
<gene>
    <name evidence="6" type="ORF">CPELLU_LOCUS21691</name>
</gene>
<dbReference type="GO" id="GO:0008270">
    <property type="term" value="F:zinc ion binding"/>
    <property type="evidence" value="ECO:0007669"/>
    <property type="project" value="UniProtKB-KW"/>
</dbReference>
<dbReference type="InterPro" id="IPR052035">
    <property type="entry name" value="ZnF_BED_domain_contain"/>
</dbReference>
<dbReference type="GO" id="GO:0005634">
    <property type="term" value="C:nucleus"/>
    <property type="evidence" value="ECO:0007669"/>
    <property type="project" value="UniProtKB-SubCell"/>
</dbReference>
<feature type="non-terminal residue" evidence="6">
    <location>
        <position position="114"/>
    </location>
</feature>
<keyword evidence="7" id="KW-1185">Reference proteome</keyword>
<comment type="subcellular location">
    <subcellularLocation>
        <location evidence="1">Nucleus</location>
    </subcellularLocation>
</comment>
<dbReference type="PANTHER" id="PTHR46481:SF10">
    <property type="entry name" value="ZINC FINGER BED DOMAIN-CONTAINING PROTEIN 39"/>
    <property type="match status" value="1"/>
</dbReference>
<evidence type="ECO:0000313" key="6">
    <source>
        <dbReference type="EMBL" id="CAG8838286.1"/>
    </source>
</evidence>
<evidence type="ECO:0000256" key="5">
    <source>
        <dbReference type="ARBA" id="ARBA00023242"/>
    </source>
</evidence>
<keyword evidence="4" id="KW-0862">Zinc</keyword>
<comment type="caution">
    <text evidence="6">The sequence shown here is derived from an EMBL/GenBank/DDBJ whole genome shotgun (WGS) entry which is preliminary data.</text>
</comment>
<protein>
    <submittedName>
        <fullName evidence="6">16263_t:CDS:1</fullName>
    </submittedName>
</protein>
<evidence type="ECO:0000313" key="7">
    <source>
        <dbReference type="Proteomes" id="UP000789759"/>
    </source>
</evidence>
<dbReference type="OrthoDB" id="10057873at2759"/>
<organism evidence="6 7">
    <name type="scientific">Cetraspora pellucida</name>
    <dbReference type="NCBI Taxonomy" id="1433469"/>
    <lineage>
        <taxon>Eukaryota</taxon>
        <taxon>Fungi</taxon>
        <taxon>Fungi incertae sedis</taxon>
        <taxon>Mucoromycota</taxon>
        <taxon>Glomeromycotina</taxon>
        <taxon>Glomeromycetes</taxon>
        <taxon>Diversisporales</taxon>
        <taxon>Gigasporaceae</taxon>
        <taxon>Cetraspora</taxon>
    </lineage>
</organism>